<dbReference type="AlphaFoldDB" id="A0A1M6KWT8"/>
<evidence type="ECO:0000313" key="3">
    <source>
        <dbReference type="EMBL" id="SHJ63415.1"/>
    </source>
</evidence>
<feature type="transmembrane region" description="Helical" evidence="1">
    <location>
        <begin position="193"/>
        <end position="214"/>
    </location>
</feature>
<dbReference type="STRING" id="1121950.SAMN02745243_01013"/>
<accession>A0A1M6KWT8</accession>
<organism evidence="3 4">
    <name type="scientific">Hespellia stercorisuis DSM 15480</name>
    <dbReference type="NCBI Taxonomy" id="1121950"/>
    <lineage>
        <taxon>Bacteria</taxon>
        <taxon>Bacillati</taxon>
        <taxon>Bacillota</taxon>
        <taxon>Clostridia</taxon>
        <taxon>Lachnospirales</taxon>
        <taxon>Lachnospiraceae</taxon>
        <taxon>Hespellia</taxon>
    </lineage>
</organism>
<feature type="chain" id="PRO_5012274390" evidence="2">
    <location>
        <begin position="28"/>
        <end position="223"/>
    </location>
</feature>
<feature type="signal peptide" evidence="2">
    <location>
        <begin position="1"/>
        <end position="27"/>
    </location>
</feature>
<dbReference type="NCBIfam" id="TIGR03063">
    <property type="entry name" value="srtB_target"/>
    <property type="match status" value="1"/>
</dbReference>
<evidence type="ECO:0000256" key="1">
    <source>
        <dbReference type="SAM" id="Phobius"/>
    </source>
</evidence>
<keyword evidence="2" id="KW-0732">Signal</keyword>
<keyword evidence="1" id="KW-1133">Transmembrane helix</keyword>
<sequence length="223" mass="24269">MKVLFRRISSVALALVLLLSGTVTAFAAGTVSYEGDARKFIFAPGSEYSPTDLFSNFKGVMPGDSLTQTITVRNDASNKVKVKIYIRSLGAEAGSEDFLSQMHLTVAKSADNEMAYMFDAAADQTDGMSDWVLLGTLYSGGEVDLDVTLNVPITMGNDYQEKIGYLDWQFKVEEFPIESTDPQPPKTGDESHIALYGALAAVSGAALIVLLLWYRRKKGENAQ</sequence>
<keyword evidence="1" id="KW-0472">Membrane</keyword>
<dbReference type="Proteomes" id="UP000184301">
    <property type="component" value="Unassembled WGS sequence"/>
</dbReference>
<dbReference type="InterPro" id="IPR017502">
    <property type="entry name" value="Sortase_SrtB_target"/>
</dbReference>
<reference evidence="3 4" key="1">
    <citation type="submission" date="2016-11" db="EMBL/GenBank/DDBJ databases">
        <authorList>
            <person name="Jaros S."/>
            <person name="Januszkiewicz K."/>
            <person name="Wedrychowicz H."/>
        </authorList>
    </citation>
    <scope>NUCLEOTIDE SEQUENCE [LARGE SCALE GENOMIC DNA]</scope>
    <source>
        <strain evidence="3 4">DSM 15480</strain>
    </source>
</reference>
<dbReference type="NCBIfam" id="TIGR01167">
    <property type="entry name" value="LPXTG_anchor"/>
    <property type="match status" value="1"/>
</dbReference>
<dbReference type="OrthoDB" id="1828971at2"/>
<keyword evidence="1" id="KW-0812">Transmembrane</keyword>
<evidence type="ECO:0000256" key="2">
    <source>
        <dbReference type="SAM" id="SignalP"/>
    </source>
</evidence>
<dbReference type="EMBL" id="FQZY01000013">
    <property type="protein sequence ID" value="SHJ63415.1"/>
    <property type="molecule type" value="Genomic_DNA"/>
</dbReference>
<gene>
    <name evidence="3" type="ORF">SAMN02745243_01013</name>
</gene>
<proteinExistence type="predicted"/>
<dbReference type="RefSeq" id="WP_073106295.1">
    <property type="nucleotide sequence ID" value="NZ_FQZY01000013.1"/>
</dbReference>
<name>A0A1M6KWT8_9FIRM</name>
<evidence type="ECO:0000313" key="4">
    <source>
        <dbReference type="Proteomes" id="UP000184301"/>
    </source>
</evidence>
<protein>
    <submittedName>
        <fullName evidence="3">LPXTG-motif cell wall anchor domain-containing protein/sortase B cell surface sorting signal</fullName>
    </submittedName>
</protein>
<keyword evidence="4" id="KW-1185">Reference proteome</keyword>